<comment type="function">
    <text evidence="6">Catalyzes a reversible aldol reaction between acetaldehyde and D-glyceraldehyde 3-phosphate to generate 2-deoxy-D-ribose 5-phosphate.</text>
</comment>
<evidence type="ECO:0000256" key="1">
    <source>
        <dbReference type="ARBA" id="ARBA00010936"/>
    </source>
</evidence>
<evidence type="ECO:0000256" key="2">
    <source>
        <dbReference type="ARBA" id="ARBA00022490"/>
    </source>
</evidence>
<dbReference type="InterPro" id="IPR002915">
    <property type="entry name" value="DeoC/FbaB/LacD_aldolase"/>
</dbReference>
<dbReference type="NCBIfam" id="TIGR00126">
    <property type="entry name" value="deoC"/>
    <property type="match status" value="1"/>
</dbReference>
<dbReference type="Pfam" id="PF01791">
    <property type="entry name" value="DeoC"/>
    <property type="match status" value="1"/>
</dbReference>
<protein>
    <recommendedName>
        <fullName evidence="6">Deoxyribose-phosphate aldolase</fullName>
        <shortName evidence="6">DERA</shortName>
        <ecNumber evidence="6">4.1.2.4</ecNumber>
    </recommendedName>
    <alternativeName>
        <fullName evidence="6">2-deoxy-D-ribose 5-phosphate aldolase</fullName>
    </alternativeName>
    <alternativeName>
        <fullName evidence="6">Phosphodeoxyriboaldolase</fullName>
        <shortName evidence="6">Deoxyriboaldolase</shortName>
    </alternativeName>
</protein>
<comment type="catalytic activity">
    <reaction evidence="5 6">
        <text>2-deoxy-D-ribose 5-phosphate = D-glyceraldehyde 3-phosphate + acetaldehyde</text>
        <dbReference type="Rhea" id="RHEA:12821"/>
        <dbReference type="ChEBI" id="CHEBI:15343"/>
        <dbReference type="ChEBI" id="CHEBI:59776"/>
        <dbReference type="ChEBI" id="CHEBI:62877"/>
        <dbReference type="EC" id="4.1.2.4"/>
    </reaction>
</comment>
<dbReference type="Gene3D" id="3.20.20.70">
    <property type="entry name" value="Aldolase class I"/>
    <property type="match status" value="1"/>
</dbReference>
<dbReference type="SUPFAM" id="SSF51569">
    <property type="entry name" value="Aldolase"/>
    <property type="match status" value="1"/>
</dbReference>
<dbReference type="EMBL" id="CP136865">
    <property type="protein sequence ID" value="WOJ97352.1"/>
    <property type="molecule type" value="Genomic_DNA"/>
</dbReference>
<dbReference type="InterPro" id="IPR011343">
    <property type="entry name" value="DeoC"/>
</dbReference>
<evidence type="ECO:0000256" key="6">
    <source>
        <dbReference type="HAMAP-Rule" id="MF_00114"/>
    </source>
</evidence>
<dbReference type="InterPro" id="IPR013785">
    <property type="entry name" value="Aldolase_TIM"/>
</dbReference>
<dbReference type="GO" id="GO:0004139">
    <property type="term" value="F:deoxyribose-phosphate aldolase activity"/>
    <property type="evidence" value="ECO:0007669"/>
    <property type="project" value="UniProtKB-EC"/>
</dbReference>
<comment type="subcellular location">
    <subcellularLocation>
        <location evidence="6">Cytoplasm</location>
    </subcellularLocation>
</comment>
<dbReference type="SMART" id="SM01133">
    <property type="entry name" value="DeoC"/>
    <property type="match status" value="1"/>
</dbReference>
<sequence length="226" mass="23274">MDNYDNATIAAAIDHTLLKPEARAVDVDRICNEALEYSFAAVCVNSLWVPKVAERLEGSTVKTCSVVGFPLGASSPVATAAEVRTAINAGAQEIDMVMSIGEALEGNWEAVQAGIVEVLASCADVPLKVILETCLITDSHKRLACEICRDLGVAFVKTSTGFSTGGATIEDVALMRSVVGPDIGVKASGGIRDRETAVAMLNAGANRLGCSAGVAIVTGGVGAEAY</sequence>
<dbReference type="PANTHER" id="PTHR10889:SF1">
    <property type="entry name" value="DEOXYRIBOSE-PHOSPHATE ALDOLASE"/>
    <property type="match status" value="1"/>
</dbReference>
<dbReference type="PIRSF" id="PIRSF001357">
    <property type="entry name" value="DeoC"/>
    <property type="match status" value="1"/>
</dbReference>
<dbReference type="PANTHER" id="PTHR10889">
    <property type="entry name" value="DEOXYRIBOSE-PHOSPHATE ALDOLASE"/>
    <property type="match status" value="1"/>
</dbReference>
<name>A0ABZ0IE91_9GAMM</name>
<evidence type="ECO:0000256" key="5">
    <source>
        <dbReference type="ARBA" id="ARBA00048791"/>
    </source>
</evidence>
<organism evidence="7 8">
    <name type="scientific">Congregibacter brevis</name>
    <dbReference type="NCBI Taxonomy" id="3081201"/>
    <lineage>
        <taxon>Bacteria</taxon>
        <taxon>Pseudomonadati</taxon>
        <taxon>Pseudomonadota</taxon>
        <taxon>Gammaproteobacteria</taxon>
        <taxon>Cellvibrionales</taxon>
        <taxon>Halieaceae</taxon>
        <taxon>Congregibacter</taxon>
    </lineage>
</organism>
<dbReference type="Proteomes" id="UP001626549">
    <property type="component" value="Chromosome"/>
</dbReference>
<evidence type="ECO:0000313" key="7">
    <source>
        <dbReference type="EMBL" id="WOJ97352.1"/>
    </source>
</evidence>
<feature type="active site" description="Schiff-base intermediate with acetaldehyde" evidence="6">
    <location>
        <position position="157"/>
    </location>
</feature>
<dbReference type="RefSeq" id="WP_407328142.1">
    <property type="nucleotide sequence ID" value="NZ_CP136865.1"/>
</dbReference>
<gene>
    <name evidence="6 7" type="primary">deoC</name>
    <name evidence="7" type="ORF">R0137_01985</name>
</gene>
<accession>A0ABZ0IE91</accession>
<dbReference type="EC" id="4.1.2.4" evidence="6"/>
<feature type="active site" description="Proton donor/acceptor" evidence="6">
    <location>
        <position position="95"/>
    </location>
</feature>
<evidence type="ECO:0000256" key="3">
    <source>
        <dbReference type="ARBA" id="ARBA00023239"/>
    </source>
</evidence>
<dbReference type="InterPro" id="IPR028581">
    <property type="entry name" value="DeoC_typeI"/>
</dbReference>
<feature type="active site" description="Proton donor/acceptor" evidence="6">
    <location>
        <position position="186"/>
    </location>
</feature>
<dbReference type="HAMAP" id="MF_00114">
    <property type="entry name" value="DeoC_type1"/>
    <property type="match status" value="1"/>
</dbReference>
<keyword evidence="4 6" id="KW-0704">Schiff base</keyword>
<keyword evidence="3 6" id="KW-0456">Lyase</keyword>
<keyword evidence="2 6" id="KW-0963">Cytoplasm</keyword>
<evidence type="ECO:0000256" key="4">
    <source>
        <dbReference type="ARBA" id="ARBA00023270"/>
    </source>
</evidence>
<dbReference type="CDD" id="cd00959">
    <property type="entry name" value="DeoC"/>
    <property type="match status" value="1"/>
</dbReference>
<evidence type="ECO:0000313" key="8">
    <source>
        <dbReference type="Proteomes" id="UP001626549"/>
    </source>
</evidence>
<reference evidence="7 8" key="1">
    <citation type="submission" date="2023-10" db="EMBL/GenBank/DDBJ databases">
        <title>Two novel species belonging to the OM43/NOR5 clade.</title>
        <authorList>
            <person name="Park M."/>
        </authorList>
    </citation>
    <scope>NUCLEOTIDE SEQUENCE [LARGE SCALE GENOMIC DNA]</scope>
    <source>
        <strain evidence="7 8">IMCC45268</strain>
    </source>
</reference>
<comment type="similarity">
    <text evidence="1 6">Belongs to the DeoC/FbaB aldolase family. DeoC type 1 subfamily.</text>
</comment>
<comment type="pathway">
    <text evidence="6">Carbohydrate degradation; 2-deoxy-D-ribose 1-phosphate degradation; D-glyceraldehyde 3-phosphate and acetaldehyde from 2-deoxy-alpha-D-ribose 1-phosphate: step 2/2.</text>
</comment>
<keyword evidence="8" id="KW-1185">Reference proteome</keyword>
<proteinExistence type="inferred from homology"/>